<keyword evidence="2" id="KW-1185">Reference proteome</keyword>
<evidence type="ECO:0000313" key="1">
    <source>
        <dbReference type="EMBL" id="KAF2477389.1"/>
    </source>
</evidence>
<dbReference type="Proteomes" id="UP000799755">
    <property type="component" value="Unassembled WGS sequence"/>
</dbReference>
<comment type="caution">
    <text evidence="1">The sequence shown here is derived from an EMBL/GenBank/DDBJ whole genome shotgun (WGS) entry which is preliminary data.</text>
</comment>
<proteinExistence type="predicted"/>
<accession>A0ACB6RDS2</accession>
<dbReference type="EMBL" id="MU003492">
    <property type="protein sequence ID" value="KAF2477389.1"/>
    <property type="molecule type" value="Genomic_DNA"/>
</dbReference>
<name>A0ACB6RDS2_9PLEO</name>
<organism evidence="1 2">
    <name type="scientific">Lindgomyces ingoldianus</name>
    <dbReference type="NCBI Taxonomy" id="673940"/>
    <lineage>
        <taxon>Eukaryota</taxon>
        <taxon>Fungi</taxon>
        <taxon>Dikarya</taxon>
        <taxon>Ascomycota</taxon>
        <taxon>Pezizomycotina</taxon>
        <taxon>Dothideomycetes</taxon>
        <taxon>Pleosporomycetidae</taxon>
        <taxon>Pleosporales</taxon>
        <taxon>Lindgomycetaceae</taxon>
        <taxon>Lindgomyces</taxon>
    </lineage>
</organism>
<evidence type="ECO:0000313" key="2">
    <source>
        <dbReference type="Proteomes" id="UP000799755"/>
    </source>
</evidence>
<gene>
    <name evidence="1" type="ORF">BDR25DRAFT_249327</name>
</gene>
<protein>
    <submittedName>
        <fullName evidence="1">Clavaminate synthase-like protein</fullName>
    </submittedName>
</protein>
<reference evidence="1" key="1">
    <citation type="journal article" date="2020" name="Stud. Mycol.">
        <title>101 Dothideomycetes genomes: a test case for predicting lifestyles and emergence of pathogens.</title>
        <authorList>
            <person name="Haridas S."/>
            <person name="Albert R."/>
            <person name="Binder M."/>
            <person name="Bloem J."/>
            <person name="Labutti K."/>
            <person name="Salamov A."/>
            <person name="Andreopoulos B."/>
            <person name="Baker S."/>
            <person name="Barry K."/>
            <person name="Bills G."/>
            <person name="Bluhm B."/>
            <person name="Cannon C."/>
            <person name="Castanera R."/>
            <person name="Culley D."/>
            <person name="Daum C."/>
            <person name="Ezra D."/>
            <person name="Gonzalez J."/>
            <person name="Henrissat B."/>
            <person name="Kuo A."/>
            <person name="Liang C."/>
            <person name="Lipzen A."/>
            <person name="Lutzoni F."/>
            <person name="Magnuson J."/>
            <person name="Mondo S."/>
            <person name="Nolan M."/>
            <person name="Ohm R."/>
            <person name="Pangilinan J."/>
            <person name="Park H.-J."/>
            <person name="Ramirez L."/>
            <person name="Alfaro M."/>
            <person name="Sun H."/>
            <person name="Tritt A."/>
            <person name="Yoshinaga Y."/>
            <person name="Zwiers L.-H."/>
            <person name="Turgeon B."/>
            <person name="Goodwin S."/>
            <person name="Spatafora J."/>
            <person name="Crous P."/>
            <person name="Grigoriev I."/>
        </authorList>
    </citation>
    <scope>NUCLEOTIDE SEQUENCE</scope>
    <source>
        <strain evidence="1">ATCC 200398</strain>
    </source>
</reference>
<sequence length="390" mass="43405">MADKGGANSPLKLPILDLSKANNPIQKQRLLEQLHDALFNVGFLYIKNHGVDLETISNLVSLLPALFGQPAEAKAALSKLNSPHFLGYSGYAEEITLGEKDLREQFDLATELPVVWDPTPTGYSEKGNSTSGRDFSHLYWRLRGPNQWPSEEHVPGFRRAFTEYHDALQALSYRFVHLVEAAFGIPVGTFDAFFRPTPVHDVVPTFVPAQHRVKLVKYPPIPSSGDGVRGQGVGAHKDSSGWLTFLYQVGQEEGLEVLCANGEWIAAPPVDGTLVVNFGNAFEAATQGAVKATVHRVLAPKSKASPRYSIPFFQGLPLDLTISEIQSYIPESVRKLRRDSANPNLQENVSSFQDPRWDNLGESQLRKWIRSHENVARKWYGSRVTAFYLQ</sequence>